<dbReference type="InterPro" id="IPR027417">
    <property type="entry name" value="P-loop_NTPase"/>
</dbReference>
<dbReference type="PANTHER" id="PTHR10039:SF5">
    <property type="entry name" value="NACHT DOMAIN-CONTAINING PROTEIN"/>
    <property type="match status" value="1"/>
</dbReference>
<evidence type="ECO:0000313" key="3">
    <source>
        <dbReference type="Proteomes" id="UP000019471"/>
    </source>
</evidence>
<dbReference type="AlphaFoldDB" id="W9WZQ0"/>
<dbReference type="Proteomes" id="UP000019471">
    <property type="component" value="Unassembled WGS sequence"/>
</dbReference>
<feature type="domain" description="DUF7791" evidence="1">
    <location>
        <begin position="310"/>
        <end position="475"/>
    </location>
</feature>
<dbReference type="Pfam" id="PF25053">
    <property type="entry name" value="DUF7791"/>
    <property type="match status" value="1"/>
</dbReference>
<gene>
    <name evidence="2" type="ORF">A1O5_03459</name>
</gene>
<proteinExistence type="predicted"/>
<evidence type="ECO:0000259" key="1">
    <source>
        <dbReference type="Pfam" id="PF25053"/>
    </source>
</evidence>
<dbReference type="HOGENOM" id="CLU_393292_0_0_1"/>
<sequence length="701" mass="81166">MSEGMLAIAEQALKTTAESGGIRDDIVKLSSSLSSLQIDDTTISLAVEETLKRSEINLTDKIKGLSKHLERLDDELKAISDDVHQLLPTLKREIAARRSIVESLWYSKINHRRNIIGRAHDSTYERIFRRKEDEVAVWDDFIEWLHASRRPIHWVSGKPEVEMIEVLSRVVRHLGTSKRVLLFIDGLDEHDGSDDQRQEVLELLHTLTKVENVKACVASRPYNIFRDEFHDCPQLRLEDLTKDDIRLYAQSKLSENPHFWRQQKREPQLLQKITEEITRRARGVFLWHLFRELENIPLDLDEYFRRIFESIERPYRKEASIILQTALYSIGSEIARTCLPGNSLGFEFLLIHLHFLERSEDLYFAANQGLYDVDFECPQESREFLESLERMLASRSMGLLETDSGTDYHPHPFYGTKLRPGMRIEFLHRTVRDYFAGRAARDLLHQHTGGPFDAHMFQCNLMVTNMRTFALPYQLLSYDLTSMTPFLHQILVRPELPGGEEAAFILFETMVELLNEPGCTLRHGVQYDTALWLSLPVAKTALENWADDYSNALSLGIQIGWRSYVKARLTATIQEKEGRPLLDYALRSCHNMIWIPPHHDILHSLLILGPGPDAFIHGDYNVPIWAYFLESPQFMTSLDYAACPEVVRTLMMHGIRTMVTVAGESHVPETLYSFLDVLPSLWFYDETPPYDVFKRHPRCLC</sequence>
<comment type="caution">
    <text evidence="2">The sequence shown here is derived from an EMBL/GenBank/DDBJ whole genome shotgun (WGS) entry which is preliminary data.</text>
</comment>
<accession>W9WZQ0</accession>
<dbReference type="InterPro" id="IPR056693">
    <property type="entry name" value="DUF7791"/>
</dbReference>
<reference evidence="2 3" key="1">
    <citation type="submission" date="2013-03" db="EMBL/GenBank/DDBJ databases">
        <title>The Genome Sequence of Cladophialophora psammophila CBS 110553.</title>
        <authorList>
            <consortium name="The Broad Institute Genomics Platform"/>
            <person name="Cuomo C."/>
            <person name="de Hoog S."/>
            <person name="Gorbushina A."/>
            <person name="Walker B."/>
            <person name="Young S.K."/>
            <person name="Zeng Q."/>
            <person name="Gargeya S."/>
            <person name="Fitzgerald M."/>
            <person name="Haas B."/>
            <person name="Abouelleil A."/>
            <person name="Allen A.W."/>
            <person name="Alvarado L."/>
            <person name="Arachchi H.M."/>
            <person name="Berlin A.M."/>
            <person name="Chapman S.B."/>
            <person name="Gainer-Dewar J."/>
            <person name="Goldberg J."/>
            <person name="Griggs A."/>
            <person name="Gujja S."/>
            <person name="Hansen M."/>
            <person name="Howarth C."/>
            <person name="Imamovic A."/>
            <person name="Ireland A."/>
            <person name="Larimer J."/>
            <person name="McCowan C."/>
            <person name="Murphy C."/>
            <person name="Pearson M."/>
            <person name="Poon T.W."/>
            <person name="Priest M."/>
            <person name="Roberts A."/>
            <person name="Saif S."/>
            <person name="Shea T."/>
            <person name="Sisk P."/>
            <person name="Sykes S."/>
            <person name="Wortman J."/>
            <person name="Nusbaum C."/>
            <person name="Birren B."/>
        </authorList>
    </citation>
    <scope>NUCLEOTIDE SEQUENCE [LARGE SCALE GENOMIC DNA]</scope>
    <source>
        <strain evidence="2 3">CBS 110553</strain>
    </source>
</reference>
<dbReference type="PANTHER" id="PTHR10039">
    <property type="entry name" value="AMELOGENIN"/>
    <property type="match status" value="1"/>
</dbReference>
<protein>
    <recommendedName>
        <fullName evidence="1">DUF7791 domain-containing protein</fullName>
    </recommendedName>
</protein>
<dbReference type="GeneID" id="19188187"/>
<dbReference type="EMBL" id="AMGX01000004">
    <property type="protein sequence ID" value="EXJ73697.1"/>
    <property type="molecule type" value="Genomic_DNA"/>
</dbReference>
<dbReference type="RefSeq" id="XP_007742260.1">
    <property type="nucleotide sequence ID" value="XM_007744070.1"/>
</dbReference>
<dbReference type="eggNOG" id="ENOG502SHWY">
    <property type="taxonomic scope" value="Eukaryota"/>
</dbReference>
<dbReference type="OrthoDB" id="443402at2759"/>
<organism evidence="2 3">
    <name type="scientific">Cladophialophora psammophila CBS 110553</name>
    <dbReference type="NCBI Taxonomy" id="1182543"/>
    <lineage>
        <taxon>Eukaryota</taxon>
        <taxon>Fungi</taxon>
        <taxon>Dikarya</taxon>
        <taxon>Ascomycota</taxon>
        <taxon>Pezizomycotina</taxon>
        <taxon>Eurotiomycetes</taxon>
        <taxon>Chaetothyriomycetidae</taxon>
        <taxon>Chaetothyriales</taxon>
        <taxon>Herpotrichiellaceae</taxon>
        <taxon>Cladophialophora</taxon>
    </lineage>
</organism>
<name>W9WZQ0_9EURO</name>
<keyword evidence="3" id="KW-1185">Reference proteome</keyword>
<dbReference type="SUPFAM" id="SSF52540">
    <property type="entry name" value="P-loop containing nucleoside triphosphate hydrolases"/>
    <property type="match status" value="1"/>
</dbReference>
<evidence type="ECO:0000313" key="2">
    <source>
        <dbReference type="EMBL" id="EXJ73697.1"/>
    </source>
</evidence>